<reference evidence="1 2" key="1">
    <citation type="submission" date="2016-10" db="EMBL/GenBank/DDBJ databases">
        <authorList>
            <person name="de Groot N.N."/>
        </authorList>
    </citation>
    <scope>NUCLEOTIDE SEQUENCE [LARGE SCALE GENOMIC DNA]</scope>
    <source>
        <strain evidence="1 2">DSM 16077</strain>
    </source>
</reference>
<accession>A0A1G9QIM3</accession>
<organism evidence="1 2">
    <name type="scientific">Maricaulis salignorans</name>
    <dbReference type="NCBI Taxonomy" id="144026"/>
    <lineage>
        <taxon>Bacteria</taxon>
        <taxon>Pseudomonadati</taxon>
        <taxon>Pseudomonadota</taxon>
        <taxon>Alphaproteobacteria</taxon>
        <taxon>Maricaulales</taxon>
        <taxon>Maricaulaceae</taxon>
        <taxon>Maricaulis</taxon>
    </lineage>
</organism>
<dbReference type="EMBL" id="FNHG01000005">
    <property type="protein sequence ID" value="SDM10720.1"/>
    <property type="molecule type" value="Genomic_DNA"/>
</dbReference>
<name>A0A1G9QIM3_9PROT</name>
<dbReference type="AlphaFoldDB" id="A0A1G9QIM3"/>
<proteinExistence type="predicted"/>
<dbReference type="InterPro" id="IPR025058">
    <property type="entry name" value="DUF3995"/>
</dbReference>
<keyword evidence="2" id="KW-1185">Reference proteome</keyword>
<sequence length="144" mass="15140">MMPAMGWSVFAVMSVIAVLHAYWAFGGLWPAATEADLVKTVIGITRSQTMPPALHSLAVAVLVLAAAGFALARGVFGFDSVIFVRIPLGVVAVIMLARGIYAYLPGLFSRASEPFATLNAMFFSPAILVLGLAFTILALAPTAR</sequence>
<dbReference type="OrthoDB" id="344976at2"/>
<evidence type="ECO:0008006" key="3">
    <source>
        <dbReference type="Google" id="ProtNLM"/>
    </source>
</evidence>
<gene>
    <name evidence="1" type="ORF">SAMN04488568_10531</name>
</gene>
<evidence type="ECO:0000313" key="1">
    <source>
        <dbReference type="EMBL" id="SDM10720.1"/>
    </source>
</evidence>
<dbReference type="STRING" id="144026.SAMN04488568_10531"/>
<dbReference type="Pfam" id="PF13160">
    <property type="entry name" value="DUF3995"/>
    <property type="match status" value="1"/>
</dbReference>
<evidence type="ECO:0000313" key="2">
    <source>
        <dbReference type="Proteomes" id="UP000199759"/>
    </source>
</evidence>
<dbReference type="RefSeq" id="WP_091768281.1">
    <property type="nucleotide sequence ID" value="NZ_FNHG01000005.1"/>
</dbReference>
<dbReference type="Proteomes" id="UP000199759">
    <property type="component" value="Unassembled WGS sequence"/>
</dbReference>
<protein>
    <recommendedName>
        <fullName evidence="3">DUF3995 domain-containing protein</fullName>
    </recommendedName>
</protein>